<dbReference type="Gene3D" id="6.10.340.10">
    <property type="match status" value="1"/>
</dbReference>
<dbReference type="EMBL" id="CP123443">
    <property type="protein sequence ID" value="WGK68311.1"/>
    <property type="molecule type" value="Genomic_DNA"/>
</dbReference>
<keyword evidence="8" id="KW-0812">Transmembrane</keyword>
<dbReference type="PROSITE" id="PS50109">
    <property type="entry name" value="HIS_KIN"/>
    <property type="match status" value="1"/>
</dbReference>
<dbReference type="SMART" id="SM00387">
    <property type="entry name" value="HATPase_c"/>
    <property type="match status" value="1"/>
</dbReference>
<dbReference type="CDD" id="cd00082">
    <property type="entry name" value="HisKA"/>
    <property type="match status" value="1"/>
</dbReference>
<dbReference type="CDD" id="cd00075">
    <property type="entry name" value="HATPase"/>
    <property type="match status" value="1"/>
</dbReference>
<organism evidence="11 12">
    <name type="scientific">Candidatus Haliotispira prima</name>
    <dbReference type="NCBI Taxonomy" id="3034016"/>
    <lineage>
        <taxon>Bacteria</taxon>
        <taxon>Pseudomonadati</taxon>
        <taxon>Spirochaetota</taxon>
        <taxon>Spirochaetia</taxon>
        <taxon>Spirochaetales</taxon>
        <taxon>Spirochaetaceae</taxon>
        <taxon>Candidatus Haliotispira</taxon>
    </lineage>
</organism>
<evidence type="ECO:0000256" key="7">
    <source>
        <dbReference type="ARBA" id="ARBA00023012"/>
    </source>
</evidence>
<reference evidence="11 12" key="1">
    <citation type="submission" date="2023-04" db="EMBL/GenBank/DDBJ databases">
        <title>Spirochaete genome identified in red abalone sample constitutes a novel genus.</title>
        <authorList>
            <person name="Sharma S.P."/>
            <person name="Purcell C.M."/>
            <person name="Hyde J.R."/>
            <person name="Severin A.J."/>
        </authorList>
    </citation>
    <scope>NUCLEOTIDE SEQUENCE [LARGE SCALE GENOMIC DNA]</scope>
    <source>
        <strain evidence="11 12">SP-2023</strain>
    </source>
</reference>
<dbReference type="SUPFAM" id="SSF158472">
    <property type="entry name" value="HAMP domain-like"/>
    <property type="match status" value="1"/>
</dbReference>
<dbReference type="PANTHER" id="PTHR43711">
    <property type="entry name" value="TWO-COMPONENT HISTIDINE KINASE"/>
    <property type="match status" value="1"/>
</dbReference>
<dbReference type="InterPro" id="IPR003594">
    <property type="entry name" value="HATPase_dom"/>
</dbReference>
<feature type="transmembrane region" description="Helical" evidence="8">
    <location>
        <begin position="515"/>
        <end position="534"/>
    </location>
</feature>
<dbReference type="Pfam" id="PF02518">
    <property type="entry name" value="HATPase_c"/>
    <property type="match status" value="1"/>
</dbReference>
<proteinExistence type="predicted"/>
<evidence type="ECO:0000256" key="4">
    <source>
        <dbReference type="ARBA" id="ARBA00022553"/>
    </source>
</evidence>
<dbReference type="SMART" id="SM00304">
    <property type="entry name" value="HAMP"/>
    <property type="match status" value="1"/>
</dbReference>
<dbReference type="Proteomes" id="UP001228690">
    <property type="component" value="Chromosome"/>
</dbReference>
<dbReference type="Pfam" id="PF00672">
    <property type="entry name" value="HAMP"/>
    <property type="match status" value="1"/>
</dbReference>
<keyword evidence="5" id="KW-0808">Transferase</keyword>
<dbReference type="InterPro" id="IPR003660">
    <property type="entry name" value="HAMP_dom"/>
</dbReference>
<keyword evidence="7" id="KW-0902">Two-component regulatory system</keyword>
<dbReference type="Gene3D" id="1.10.287.130">
    <property type="match status" value="1"/>
</dbReference>
<feature type="transmembrane region" description="Helical" evidence="8">
    <location>
        <begin position="41"/>
        <end position="64"/>
    </location>
</feature>
<sequence length="869" mass="99419">MSQISIRITGFSRRLLFRFRKNWVRLRRLLARRQPNLHSRITTVFLISFIVFISIAGSSLLLAFNYQLQRYTQFVGHQYAVQLARVLEVYYNTQRSWQGVDTWLQENFTSEDSITDHARVVVQDFEGESSVESGFSVARNIGPDLRPVSRMYIGTRGSDRVFDRRHRPHKHRLGFGMDIWSPMEHSLGDLQNFMFYRDWAQIPMFLTQDAGHFGAGEVDDPNVGLFVNQDGVPYFQVPNPSVPSVQFYFMAEPGAQNLAVSDKLLEREYPDSALLSFCLVDPFCSLSGSPAGLAASVSLLNPMGKAESVSDEDPGPLFDLWFRMFFRRGGLSSTELTDYELNLPDGNSLQDFLRAEGFPGWMYSEYRPDLFTNGKGQINSDNLLERLQPRYTNMPGHNEQMFVLLDLESHVIASNLPEDVLVKELGSRWVRLQKYISGYKPDRVPAKGTVKEVNNTSINRRFRSSIGFFAASPALEDDQNIFVINGSRRQPVGFLYAESIVSPMWKDLNYEVNTVIIKVALLSCLIIALIYWLIDRFHMRKLFMPLRSLSNVAGEVRKGNTKARVEKIPKEAELALVTEQFNKMLDSLAHEVMLREQQYRDMAHELRTPITIISGELQLIQEGVYRADEEKIQGLINQIQQMQGIVQDLEILYKVSQQEKTSEREIVYFEHILASRLLEEAFLAFQTQMKQKGIEFSLQLDSTISKEKMYIHGDARRLHQVFANCLVNAMRYTPEGGQVELAGWYLDRRHPSHCAETEKYGRCLDPDKDYVLFSVADTGCGISEEKREPVFERFFRVDDDRNHKSGGSGLGLAISKSFVELHGGRIWADESHLSTYPFPEYSDIQRVGAKFCFALPCSPETNLPGDEIP</sequence>
<dbReference type="InterPro" id="IPR036890">
    <property type="entry name" value="HATPase_C_sf"/>
</dbReference>
<keyword evidence="6 11" id="KW-0418">Kinase</keyword>
<gene>
    <name evidence="11" type="ORF">P0082_07425</name>
</gene>
<feature type="domain" description="HAMP" evidence="10">
    <location>
        <begin position="540"/>
        <end position="593"/>
    </location>
</feature>
<dbReference type="PANTHER" id="PTHR43711:SF1">
    <property type="entry name" value="HISTIDINE KINASE 1"/>
    <property type="match status" value="1"/>
</dbReference>
<dbReference type="Pfam" id="PF00512">
    <property type="entry name" value="HisKA"/>
    <property type="match status" value="1"/>
</dbReference>
<dbReference type="GO" id="GO:0016301">
    <property type="term" value="F:kinase activity"/>
    <property type="evidence" value="ECO:0007669"/>
    <property type="project" value="UniProtKB-KW"/>
</dbReference>
<protein>
    <recommendedName>
        <fullName evidence="3">histidine kinase</fullName>
        <ecNumber evidence="3">2.7.13.3</ecNumber>
    </recommendedName>
</protein>
<dbReference type="SUPFAM" id="SSF47384">
    <property type="entry name" value="Homodimeric domain of signal transducing histidine kinase"/>
    <property type="match status" value="1"/>
</dbReference>
<keyword evidence="8" id="KW-0472">Membrane</keyword>
<dbReference type="RefSeq" id="WP_326926484.1">
    <property type="nucleotide sequence ID" value="NZ_CP123443.1"/>
</dbReference>
<keyword evidence="12" id="KW-1185">Reference proteome</keyword>
<dbReference type="PROSITE" id="PS50885">
    <property type="entry name" value="HAMP"/>
    <property type="match status" value="1"/>
</dbReference>
<evidence type="ECO:0000256" key="1">
    <source>
        <dbReference type="ARBA" id="ARBA00000085"/>
    </source>
</evidence>
<name>A0ABY8MEF9_9SPIO</name>
<dbReference type="EC" id="2.7.13.3" evidence="3"/>
<dbReference type="SMART" id="SM00388">
    <property type="entry name" value="HisKA"/>
    <property type="match status" value="1"/>
</dbReference>
<keyword evidence="8" id="KW-1133">Transmembrane helix</keyword>
<dbReference type="InterPro" id="IPR005467">
    <property type="entry name" value="His_kinase_dom"/>
</dbReference>
<comment type="catalytic activity">
    <reaction evidence="1">
        <text>ATP + protein L-histidine = ADP + protein N-phospho-L-histidine.</text>
        <dbReference type="EC" id="2.7.13.3"/>
    </reaction>
</comment>
<evidence type="ECO:0000256" key="5">
    <source>
        <dbReference type="ARBA" id="ARBA00022679"/>
    </source>
</evidence>
<dbReference type="SUPFAM" id="SSF55874">
    <property type="entry name" value="ATPase domain of HSP90 chaperone/DNA topoisomerase II/histidine kinase"/>
    <property type="match status" value="1"/>
</dbReference>
<evidence type="ECO:0000256" key="3">
    <source>
        <dbReference type="ARBA" id="ARBA00012438"/>
    </source>
</evidence>
<evidence type="ECO:0000256" key="2">
    <source>
        <dbReference type="ARBA" id="ARBA00004370"/>
    </source>
</evidence>
<evidence type="ECO:0000256" key="8">
    <source>
        <dbReference type="SAM" id="Phobius"/>
    </source>
</evidence>
<dbReference type="InterPro" id="IPR036097">
    <property type="entry name" value="HisK_dim/P_sf"/>
</dbReference>
<comment type="subcellular location">
    <subcellularLocation>
        <location evidence="2">Membrane</location>
    </subcellularLocation>
</comment>
<evidence type="ECO:0000259" key="9">
    <source>
        <dbReference type="PROSITE" id="PS50109"/>
    </source>
</evidence>
<dbReference type="InterPro" id="IPR003661">
    <property type="entry name" value="HisK_dim/P_dom"/>
</dbReference>
<keyword evidence="4" id="KW-0597">Phosphoprotein</keyword>
<feature type="domain" description="Histidine kinase" evidence="9">
    <location>
        <begin position="601"/>
        <end position="859"/>
    </location>
</feature>
<dbReference type="CDD" id="cd06225">
    <property type="entry name" value="HAMP"/>
    <property type="match status" value="1"/>
</dbReference>
<dbReference type="PRINTS" id="PR00344">
    <property type="entry name" value="BCTRLSENSOR"/>
</dbReference>
<dbReference type="Gene3D" id="3.30.565.10">
    <property type="entry name" value="Histidine kinase-like ATPase, C-terminal domain"/>
    <property type="match status" value="1"/>
</dbReference>
<accession>A0ABY8MEF9</accession>
<evidence type="ECO:0000313" key="12">
    <source>
        <dbReference type="Proteomes" id="UP001228690"/>
    </source>
</evidence>
<dbReference type="InterPro" id="IPR050736">
    <property type="entry name" value="Sensor_HK_Regulatory"/>
</dbReference>
<evidence type="ECO:0000259" key="10">
    <source>
        <dbReference type="PROSITE" id="PS50885"/>
    </source>
</evidence>
<dbReference type="InterPro" id="IPR004358">
    <property type="entry name" value="Sig_transdc_His_kin-like_C"/>
</dbReference>
<evidence type="ECO:0000256" key="6">
    <source>
        <dbReference type="ARBA" id="ARBA00022777"/>
    </source>
</evidence>
<evidence type="ECO:0000313" key="11">
    <source>
        <dbReference type="EMBL" id="WGK68311.1"/>
    </source>
</evidence>